<evidence type="ECO:0000256" key="4">
    <source>
        <dbReference type="ARBA" id="ARBA00022679"/>
    </source>
</evidence>
<dbReference type="CDD" id="cd02440">
    <property type="entry name" value="AdoMet_MTases"/>
    <property type="match status" value="1"/>
</dbReference>
<comment type="catalytic activity">
    <reaction evidence="7">
        <text>adenosine(1518)/adenosine(1519) in 16S rRNA + 4 S-adenosyl-L-methionine = N(6)-dimethyladenosine(1518)/N(6)-dimethyladenosine(1519) in 16S rRNA + 4 S-adenosyl-L-homocysteine + 4 H(+)</text>
        <dbReference type="Rhea" id="RHEA:19609"/>
        <dbReference type="Rhea" id="RHEA-COMP:10232"/>
        <dbReference type="Rhea" id="RHEA-COMP:10233"/>
        <dbReference type="ChEBI" id="CHEBI:15378"/>
        <dbReference type="ChEBI" id="CHEBI:57856"/>
        <dbReference type="ChEBI" id="CHEBI:59789"/>
        <dbReference type="ChEBI" id="CHEBI:74411"/>
        <dbReference type="ChEBI" id="CHEBI:74493"/>
        <dbReference type="EC" id="2.1.1.182"/>
    </reaction>
</comment>
<feature type="binding site" evidence="7 8">
    <location>
        <position position="56"/>
    </location>
    <ligand>
        <name>S-adenosyl-L-methionine</name>
        <dbReference type="ChEBI" id="CHEBI:59789"/>
    </ligand>
</feature>
<keyword evidence="11" id="KW-1185">Reference proteome</keyword>
<dbReference type="GO" id="GO:0052908">
    <property type="term" value="F:16S rRNA (adenine(1518)-N(6)/adenine(1519)-N(6))-dimethyltransferase activity"/>
    <property type="evidence" value="ECO:0007669"/>
    <property type="project" value="UniProtKB-EC"/>
</dbReference>
<dbReference type="InterPro" id="IPR011530">
    <property type="entry name" value="rRNA_adenine_dimethylase"/>
</dbReference>
<dbReference type="GO" id="GO:0005829">
    <property type="term" value="C:cytosol"/>
    <property type="evidence" value="ECO:0007669"/>
    <property type="project" value="TreeGrafter"/>
</dbReference>
<dbReference type="Pfam" id="PF00398">
    <property type="entry name" value="RrnaAD"/>
    <property type="match status" value="1"/>
</dbReference>
<dbReference type="SUPFAM" id="SSF53335">
    <property type="entry name" value="S-adenosyl-L-methionine-dependent methyltransferases"/>
    <property type="match status" value="1"/>
</dbReference>
<dbReference type="PANTHER" id="PTHR11727:SF7">
    <property type="entry name" value="DIMETHYLADENOSINE TRANSFERASE-RELATED"/>
    <property type="match status" value="1"/>
</dbReference>
<feature type="binding site" evidence="7 8">
    <location>
        <position position="102"/>
    </location>
    <ligand>
        <name>S-adenosyl-L-methionine</name>
        <dbReference type="ChEBI" id="CHEBI:59789"/>
    </ligand>
</feature>
<evidence type="ECO:0000256" key="8">
    <source>
        <dbReference type="PROSITE-ProRule" id="PRU01026"/>
    </source>
</evidence>
<dbReference type="InterPro" id="IPR020598">
    <property type="entry name" value="rRNA_Ade_methylase_Trfase_N"/>
</dbReference>
<feature type="binding site" evidence="7 8">
    <location>
        <position position="132"/>
    </location>
    <ligand>
        <name>S-adenosyl-L-methionine</name>
        <dbReference type="ChEBI" id="CHEBI:59789"/>
    </ligand>
</feature>
<dbReference type="GO" id="GO:0003723">
    <property type="term" value="F:RNA binding"/>
    <property type="evidence" value="ECO:0007669"/>
    <property type="project" value="UniProtKB-UniRule"/>
</dbReference>
<dbReference type="Proteomes" id="UP000192569">
    <property type="component" value="Chromosome I"/>
</dbReference>
<keyword evidence="1 7" id="KW-0963">Cytoplasm</keyword>
<dbReference type="InterPro" id="IPR020596">
    <property type="entry name" value="rRNA_Ade_Mease_Trfase_CS"/>
</dbReference>
<evidence type="ECO:0000256" key="2">
    <source>
        <dbReference type="ARBA" id="ARBA00022552"/>
    </source>
</evidence>
<proteinExistence type="inferred from homology"/>
<evidence type="ECO:0000313" key="10">
    <source>
        <dbReference type="EMBL" id="SMB89345.1"/>
    </source>
</evidence>
<keyword evidence="3 7" id="KW-0489">Methyltransferase</keyword>
<dbReference type="STRING" id="698762.SAMN00808754_0135"/>
<comment type="subcellular location">
    <subcellularLocation>
        <location evidence="7">Cytoplasm</location>
    </subcellularLocation>
</comment>
<dbReference type="RefSeq" id="WP_231967861.1">
    <property type="nucleotide sequence ID" value="NZ_LT838272.1"/>
</dbReference>
<dbReference type="InterPro" id="IPR029063">
    <property type="entry name" value="SAM-dependent_MTases_sf"/>
</dbReference>
<evidence type="ECO:0000259" key="9">
    <source>
        <dbReference type="SMART" id="SM00650"/>
    </source>
</evidence>
<accession>A0A1W1V7P3</accession>
<feature type="binding site" evidence="7 8">
    <location>
        <position position="77"/>
    </location>
    <ligand>
        <name>S-adenosyl-L-methionine</name>
        <dbReference type="ChEBI" id="CHEBI:59789"/>
    </ligand>
</feature>
<dbReference type="NCBIfam" id="TIGR00755">
    <property type="entry name" value="ksgA"/>
    <property type="match status" value="1"/>
</dbReference>
<gene>
    <name evidence="7" type="primary">rsmA</name>
    <name evidence="7" type="synonym">ksgA</name>
    <name evidence="10" type="ORF">SAMN00808754_0135</name>
</gene>
<dbReference type="InterPro" id="IPR023165">
    <property type="entry name" value="rRNA_Ade_diMease-like_C"/>
</dbReference>
<dbReference type="AlphaFoldDB" id="A0A1W1V7P3"/>
<dbReference type="PANTHER" id="PTHR11727">
    <property type="entry name" value="DIMETHYLADENOSINE TRANSFERASE"/>
    <property type="match status" value="1"/>
</dbReference>
<dbReference type="Gene3D" id="1.10.8.100">
    <property type="entry name" value="Ribosomal RNA adenine dimethylase-like, domain 2"/>
    <property type="match status" value="1"/>
</dbReference>
<comment type="function">
    <text evidence="7">Specifically dimethylates two adjacent adenosines (A1518 and A1519) in the loop of a conserved hairpin near the 3'-end of 16S rRNA in the 30S particle. May play a critical role in biogenesis of 30S subunits.</text>
</comment>
<evidence type="ECO:0000256" key="6">
    <source>
        <dbReference type="ARBA" id="ARBA00022884"/>
    </source>
</evidence>
<sequence length="295" mass="32915">MYPAVTSPGQIISLLKSKGLRPCKARGQNFLIDANIARKIVEEAGLSAADVVVEIGPGLGALTWELAQRARQVIGVEIDRNLVQVLREVLAGQPNVSLVEGDALKIDFDELVGKTLGIEGRGRLPAYKVVANLPYYITSPLLNHLLSSDFHIDRLVLMLQLEVAERLVARPGTKDYGMLTVFTQYFAEIQWVMYVPRTVFFPRPEVDSAVVRLYKRSHPPVEVGDEEFFFRVVRASFSKRRKILPNALKELAGGREAVFKALDTAGIAPFRRGETLSLEEFAKLSRCLKNELGRR</sequence>
<dbReference type="PROSITE" id="PS01131">
    <property type="entry name" value="RRNA_A_DIMETH"/>
    <property type="match status" value="1"/>
</dbReference>
<dbReference type="FunFam" id="3.40.50.150:FF:000023">
    <property type="entry name" value="Ribosomal RNA small subunit methyltransferase A"/>
    <property type="match status" value="1"/>
</dbReference>
<organism evidence="10 11">
    <name type="scientific">Thermanaeromonas toyohensis ToBE</name>
    <dbReference type="NCBI Taxonomy" id="698762"/>
    <lineage>
        <taxon>Bacteria</taxon>
        <taxon>Bacillati</taxon>
        <taxon>Bacillota</taxon>
        <taxon>Clostridia</taxon>
        <taxon>Neomoorellales</taxon>
        <taxon>Neomoorellaceae</taxon>
        <taxon>Thermanaeromonas</taxon>
    </lineage>
</organism>
<evidence type="ECO:0000256" key="5">
    <source>
        <dbReference type="ARBA" id="ARBA00022691"/>
    </source>
</evidence>
<dbReference type="SMART" id="SM00650">
    <property type="entry name" value="rADc"/>
    <property type="match status" value="1"/>
</dbReference>
<name>A0A1W1V7P3_9FIRM</name>
<evidence type="ECO:0000256" key="7">
    <source>
        <dbReference type="HAMAP-Rule" id="MF_00607"/>
    </source>
</evidence>
<dbReference type="HAMAP" id="MF_00607">
    <property type="entry name" value="16SrRNA_methyltr_A"/>
    <property type="match status" value="1"/>
</dbReference>
<feature type="binding site" evidence="7 8">
    <location>
        <position position="29"/>
    </location>
    <ligand>
        <name>S-adenosyl-L-methionine</name>
        <dbReference type="ChEBI" id="CHEBI:59789"/>
    </ligand>
</feature>
<feature type="binding site" evidence="7 8">
    <location>
        <position position="31"/>
    </location>
    <ligand>
        <name>S-adenosyl-L-methionine</name>
        <dbReference type="ChEBI" id="CHEBI:59789"/>
    </ligand>
</feature>
<dbReference type="PROSITE" id="PS51689">
    <property type="entry name" value="SAM_RNA_A_N6_MT"/>
    <property type="match status" value="1"/>
</dbReference>
<reference evidence="10 11" key="1">
    <citation type="submission" date="2017-04" db="EMBL/GenBank/DDBJ databases">
        <authorList>
            <person name="Afonso C.L."/>
            <person name="Miller P.J."/>
            <person name="Scott M.A."/>
            <person name="Spackman E."/>
            <person name="Goraichik I."/>
            <person name="Dimitrov K.M."/>
            <person name="Suarez D.L."/>
            <person name="Swayne D.E."/>
        </authorList>
    </citation>
    <scope>NUCLEOTIDE SEQUENCE [LARGE SCALE GENOMIC DNA]</scope>
    <source>
        <strain evidence="10 11">ToBE</strain>
    </source>
</reference>
<comment type="similarity">
    <text evidence="7">Belongs to the class I-like SAM-binding methyltransferase superfamily. rRNA adenine N(6)-methyltransferase family. RsmA subfamily.</text>
</comment>
<feature type="domain" description="Ribosomal RNA adenine methylase transferase N-terminal" evidence="9">
    <location>
        <begin position="36"/>
        <end position="217"/>
    </location>
</feature>
<evidence type="ECO:0000256" key="3">
    <source>
        <dbReference type="ARBA" id="ARBA00022603"/>
    </source>
</evidence>
<keyword evidence="4 7" id="KW-0808">Transferase</keyword>
<dbReference type="InterPro" id="IPR001737">
    <property type="entry name" value="KsgA/Erm"/>
</dbReference>
<dbReference type="EMBL" id="LT838272">
    <property type="protein sequence ID" value="SMB89345.1"/>
    <property type="molecule type" value="Genomic_DNA"/>
</dbReference>
<dbReference type="EC" id="2.1.1.182" evidence="7"/>
<keyword evidence="5 7" id="KW-0949">S-adenosyl-L-methionine</keyword>
<dbReference type="Gene3D" id="3.40.50.150">
    <property type="entry name" value="Vaccinia Virus protein VP39"/>
    <property type="match status" value="1"/>
</dbReference>
<protein>
    <recommendedName>
        <fullName evidence="7">Ribosomal RNA small subunit methyltransferase A</fullName>
        <ecNumber evidence="7">2.1.1.182</ecNumber>
    </recommendedName>
    <alternativeName>
        <fullName evidence="7">16S rRNA (adenine(1518)-N(6)/adenine(1519)-N(6))-dimethyltransferase</fullName>
    </alternativeName>
    <alternativeName>
        <fullName evidence="7">16S rRNA dimethyladenosine transferase</fullName>
    </alternativeName>
    <alternativeName>
        <fullName evidence="7">16S rRNA dimethylase</fullName>
    </alternativeName>
    <alternativeName>
        <fullName evidence="7">S-adenosylmethionine-6-N', N'-adenosyl(rRNA) dimethyltransferase</fullName>
    </alternativeName>
</protein>
<keyword evidence="6 7" id="KW-0694">RNA-binding</keyword>
<evidence type="ECO:0000313" key="11">
    <source>
        <dbReference type="Proteomes" id="UP000192569"/>
    </source>
</evidence>
<evidence type="ECO:0000256" key="1">
    <source>
        <dbReference type="ARBA" id="ARBA00022490"/>
    </source>
</evidence>
<keyword evidence="2 7" id="KW-0698">rRNA processing</keyword>